<evidence type="ECO:0000313" key="2">
    <source>
        <dbReference type="EMBL" id="ERJ06871.1"/>
    </source>
</evidence>
<evidence type="ECO:0000313" key="1">
    <source>
        <dbReference type="EMBL" id="CCQ32990.1"/>
    </source>
</evidence>
<dbReference type="KEGG" id="hti:HTIA_0850"/>
<sequence>MDTNVNRQYPVSVRGLVVTERRGLRDLTVQNMDRRYSLHTDYGSYRAINGDHETINT</sequence>
<proteinExistence type="predicted"/>
<evidence type="ECO:0000313" key="4">
    <source>
        <dbReference type="Proteomes" id="UP000015381"/>
    </source>
</evidence>
<dbReference type="Proteomes" id="UP000015381">
    <property type="component" value="Chromosome I"/>
</dbReference>
<evidence type="ECO:0000313" key="3">
    <source>
        <dbReference type="Proteomes" id="UP000003861"/>
    </source>
</evidence>
<keyword evidence="4" id="KW-1185">Reference proteome</keyword>
<protein>
    <submittedName>
        <fullName evidence="2">Uncharacterized protein</fullName>
    </submittedName>
</protein>
<organism evidence="2 3">
    <name type="scientific">Halorhabdus tiamatea SARL4B</name>
    <dbReference type="NCBI Taxonomy" id="1033806"/>
    <lineage>
        <taxon>Archaea</taxon>
        <taxon>Methanobacteriati</taxon>
        <taxon>Methanobacteriota</taxon>
        <taxon>Stenosarchaea group</taxon>
        <taxon>Halobacteria</taxon>
        <taxon>Halobacteriales</taxon>
        <taxon>Haloarculaceae</taxon>
        <taxon>Halorhabdus</taxon>
    </lineage>
</organism>
<dbReference type="AlphaFoldDB" id="F7PQV3"/>
<reference evidence="1 4" key="3">
    <citation type="journal article" date="2014" name="Environ. Microbiol.">
        <title>Halorhabdus tiamatea: proteogenomics and glycosidase activity measurements identify the first cultivated euryarchaeon from a deep-sea anoxic brine lake as potential polysaccharide degrader.</title>
        <authorList>
            <person name="Werner J."/>
            <person name="Ferrer M."/>
            <person name="Michel G."/>
            <person name="Mann A.J."/>
            <person name="Huang S."/>
            <person name="Juarez S."/>
            <person name="Ciordia S."/>
            <person name="Albar J.P."/>
            <person name="Alcaide M."/>
            <person name="La Cono V."/>
            <person name="Yakimov M.M."/>
            <person name="Antunes A."/>
            <person name="Taborda M."/>
            <person name="Da Costa M.S."/>
            <person name="Amann R.I."/>
            <person name="Gloeckner F.O."/>
            <person name="Golyshina O.V."/>
            <person name="Golyshin P.N."/>
            <person name="Teeling H."/>
        </authorList>
    </citation>
    <scope>NUCLEOTIDE SEQUENCE [LARGE SCALE GENOMIC DNA]</scope>
    <source>
        <strain evidence="4">SARL4B</strain>
        <strain evidence="1">Type strain: SARL4B</strain>
    </source>
</reference>
<dbReference type="HOGENOM" id="CLU_2985604_0_0_2"/>
<name>F7PQV3_9EURY</name>
<reference evidence="2 3" key="2">
    <citation type="journal article" date="2013" name="PLoS ONE">
        <title>INDIGO - INtegrated Data Warehouse of MIcrobial GenOmes with Examples from the Red Sea Extremophiles.</title>
        <authorList>
            <person name="Alam I."/>
            <person name="Antunes A."/>
            <person name="Kamau A.A."/>
            <person name="Ba Alawi W."/>
            <person name="Kalkatawi M."/>
            <person name="Stingl U."/>
            <person name="Bajic V.B."/>
        </authorList>
    </citation>
    <scope>NUCLEOTIDE SEQUENCE [LARGE SCALE GENOMIC DNA]</scope>
    <source>
        <strain evidence="2 3">SARL4B</strain>
    </source>
</reference>
<dbReference type="Proteomes" id="UP000003861">
    <property type="component" value="Unassembled WGS sequence"/>
</dbReference>
<reference evidence="2 3" key="1">
    <citation type="journal article" date="2011" name="J. Bacteriol.">
        <title>Genome sequence of Halorhabdus tiamatea, the first archaeon isolated from a deep-sea anoxic brine lake.</title>
        <authorList>
            <person name="Antunes A."/>
            <person name="Alam I."/>
            <person name="Bajic V.B."/>
            <person name="Stingl U."/>
        </authorList>
    </citation>
    <scope>NUCLEOTIDE SEQUENCE [LARGE SCALE GENOMIC DNA]</scope>
    <source>
        <strain evidence="2 3">SARL4B</strain>
    </source>
</reference>
<dbReference type="EMBL" id="AFNT02000009">
    <property type="protein sequence ID" value="ERJ06871.1"/>
    <property type="molecule type" value="Genomic_DNA"/>
</dbReference>
<accession>F7PQV3</accession>
<dbReference type="EMBL" id="HF571520">
    <property type="protein sequence ID" value="CCQ32990.1"/>
    <property type="molecule type" value="Genomic_DNA"/>
</dbReference>
<gene>
    <name evidence="2" type="ORF">HLRTI_001130</name>
    <name evidence="1" type="ORF">HTIA_0850</name>
</gene>